<feature type="region of interest" description="Disordered" evidence="1">
    <location>
        <begin position="66"/>
        <end position="102"/>
    </location>
</feature>
<dbReference type="EMBL" id="CAQI01000025">
    <property type="protein sequence ID" value="CCQ44219.1"/>
    <property type="molecule type" value="Genomic_DNA"/>
</dbReference>
<dbReference type="AlphaFoldDB" id="A0A024GXJ1"/>
<reference evidence="3" key="1">
    <citation type="journal article" date="2014" name="Genome Announc.">
        <title>Genome Sequence of Arthrobacter siccitolerans 4J27, a Xeroprotectant-Producing Desiccation-Tolerant Microorganism.</title>
        <authorList>
            <person name="Manzanera M."/>
            <person name="Santa-Cruz-Calvo L."/>
            <person name="Vilchez J.I."/>
            <person name="Garcia-Fontana C."/>
            <person name="Silva-Castro G.A."/>
            <person name="Calvo C."/>
            <person name="Gonzalez-Lopez J."/>
        </authorList>
    </citation>
    <scope>NUCLEOTIDE SEQUENCE [LARGE SCALE GENOMIC DNA]</scope>
    <source>
        <strain evidence="3">4J27</strain>
    </source>
</reference>
<evidence type="ECO:0000313" key="2">
    <source>
        <dbReference type="EMBL" id="CCQ44219.1"/>
    </source>
</evidence>
<keyword evidence="3" id="KW-1185">Reference proteome</keyword>
<organism evidence="2 3">
    <name type="scientific">Pseudarthrobacter siccitolerans</name>
    <dbReference type="NCBI Taxonomy" id="861266"/>
    <lineage>
        <taxon>Bacteria</taxon>
        <taxon>Bacillati</taxon>
        <taxon>Actinomycetota</taxon>
        <taxon>Actinomycetes</taxon>
        <taxon>Micrococcales</taxon>
        <taxon>Micrococcaceae</taxon>
        <taxon>Pseudarthrobacter</taxon>
    </lineage>
</organism>
<protein>
    <submittedName>
        <fullName evidence="2">Uncharacterized protein</fullName>
    </submittedName>
</protein>
<dbReference type="STRING" id="861266.ARTSIC4J27_143"/>
<gene>
    <name evidence="2" type="ORF">ARTSIC4J27_143</name>
</gene>
<comment type="caution">
    <text evidence="2">The sequence shown here is derived from an EMBL/GenBank/DDBJ whole genome shotgun (WGS) entry which is preliminary data.</text>
</comment>
<proteinExistence type="predicted"/>
<accession>A0A024GXJ1</accession>
<dbReference type="Proteomes" id="UP000035722">
    <property type="component" value="Unassembled WGS sequence"/>
</dbReference>
<sequence length="102" mass="11479">MRHPHEIGHDPQCPHAATSHGIQLTLPMVSYPDLEIEYHHGSDCHWQSKTAYVSADGPPVRYPCCHTTANSQHLTSEHGGGQTDQRKRESTSSWRPPSSRRE</sequence>
<name>A0A024GXJ1_9MICC</name>
<evidence type="ECO:0000256" key="1">
    <source>
        <dbReference type="SAM" id="MobiDB-lite"/>
    </source>
</evidence>
<feature type="compositionally biased region" description="Low complexity" evidence="1">
    <location>
        <begin position="91"/>
        <end position="102"/>
    </location>
</feature>
<evidence type="ECO:0000313" key="3">
    <source>
        <dbReference type="Proteomes" id="UP000035722"/>
    </source>
</evidence>